<gene>
    <name evidence="3" type="ORF">OO17_26235</name>
</gene>
<feature type="compositionally biased region" description="Polar residues" evidence="1">
    <location>
        <begin position="82"/>
        <end position="101"/>
    </location>
</feature>
<protein>
    <submittedName>
        <fullName evidence="3">Uncharacterized protein</fullName>
    </submittedName>
</protein>
<name>A0A0D7E317_RHOPL</name>
<evidence type="ECO:0000256" key="2">
    <source>
        <dbReference type="SAM" id="Phobius"/>
    </source>
</evidence>
<sequence length="139" mass="14346">MAQHPDPNHDRPVPNQPGPDPIDQSSTSRFREPPQVDPELVEGPASRGRIAAFALAIVLVLGAVFYGLTAATTTPDAASTASQNAPQNQTDAQNSPTNPAATSPAIRDVTPYNREPGTTTGAAPSQPSTSSAPADRAPQ</sequence>
<comment type="caution">
    <text evidence="3">The sequence shown here is derived from an EMBL/GenBank/DDBJ whole genome shotgun (WGS) entry which is preliminary data.</text>
</comment>
<feature type="compositionally biased region" description="Low complexity" evidence="1">
    <location>
        <begin position="118"/>
        <end position="139"/>
    </location>
</feature>
<keyword evidence="2" id="KW-1133">Transmembrane helix</keyword>
<dbReference type="PATRIC" id="fig|1076.23.peg.1733"/>
<dbReference type="AlphaFoldDB" id="A0A0D7E317"/>
<keyword evidence="2" id="KW-0812">Transmembrane</keyword>
<organism evidence="3 4">
    <name type="scientific">Rhodopseudomonas palustris</name>
    <dbReference type="NCBI Taxonomy" id="1076"/>
    <lineage>
        <taxon>Bacteria</taxon>
        <taxon>Pseudomonadati</taxon>
        <taxon>Pseudomonadota</taxon>
        <taxon>Alphaproteobacteria</taxon>
        <taxon>Hyphomicrobiales</taxon>
        <taxon>Nitrobacteraceae</taxon>
        <taxon>Rhodopseudomonas</taxon>
    </lineage>
</organism>
<feature type="region of interest" description="Disordered" evidence="1">
    <location>
        <begin position="1"/>
        <end position="43"/>
    </location>
</feature>
<dbReference type="RefSeq" id="WP_052629049.1">
    <property type="nucleotide sequence ID" value="NZ_JXXE01000647.1"/>
</dbReference>
<evidence type="ECO:0000313" key="4">
    <source>
        <dbReference type="Proteomes" id="UP000032515"/>
    </source>
</evidence>
<feature type="transmembrane region" description="Helical" evidence="2">
    <location>
        <begin position="50"/>
        <end position="68"/>
    </location>
</feature>
<feature type="region of interest" description="Disordered" evidence="1">
    <location>
        <begin position="74"/>
        <end position="139"/>
    </location>
</feature>
<accession>A0A0D7E317</accession>
<reference evidence="3 4" key="1">
    <citation type="submission" date="2014-11" db="EMBL/GenBank/DDBJ databases">
        <title>Genomics and ecophysiology of heterotrophic nitrogen fixing bacteria isolated from estuarine surface water.</title>
        <authorList>
            <person name="Bentzon-Tilia M."/>
            <person name="Severin I."/>
            <person name="Hansen L.H."/>
            <person name="Riemann L."/>
        </authorList>
    </citation>
    <scope>NUCLEOTIDE SEQUENCE [LARGE SCALE GENOMIC DNA]</scope>
    <source>
        <strain evidence="3 4">BAL398</strain>
    </source>
</reference>
<keyword evidence="2" id="KW-0472">Membrane</keyword>
<dbReference type="OrthoDB" id="8141352at2"/>
<proteinExistence type="predicted"/>
<evidence type="ECO:0000256" key="1">
    <source>
        <dbReference type="SAM" id="MobiDB-lite"/>
    </source>
</evidence>
<dbReference type="EMBL" id="JXXE01000647">
    <property type="protein sequence ID" value="KIZ34906.1"/>
    <property type="molecule type" value="Genomic_DNA"/>
</dbReference>
<dbReference type="Proteomes" id="UP000032515">
    <property type="component" value="Unassembled WGS sequence"/>
</dbReference>
<feature type="compositionally biased region" description="Basic and acidic residues" evidence="1">
    <location>
        <begin position="1"/>
        <end position="12"/>
    </location>
</feature>
<evidence type="ECO:0000313" key="3">
    <source>
        <dbReference type="EMBL" id="KIZ34906.1"/>
    </source>
</evidence>